<comment type="caution">
    <text evidence="1">The sequence shown here is derived from an EMBL/GenBank/DDBJ whole genome shotgun (WGS) entry which is preliminary data.</text>
</comment>
<evidence type="ECO:0000313" key="1">
    <source>
        <dbReference type="EMBL" id="EDH8303082.1"/>
    </source>
</evidence>
<accession>A0A635R8J8</accession>
<dbReference type="EMBL" id="AAMIYH010000015">
    <property type="protein sequence ID" value="EDH8303082.1"/>
    <property type="molecule type" value="Genomic_DNA"/>
</dbReference>
<protein>
    <submittedName>
        <fullName evidence="1">Uncharacterized protein</fullName>
    </submittedName>
</protein>
<organism evidence="1">
    <name type="scientific">Salmonella enterica subsp. enterica serovar Chester</name>
    <dbReference type="NCBI Taxonomy" id="149386"/>
    <lineage>
        <taxon>Bacteria</taxon>
        <taxon>Pseudomonadati</taxon>
        <taxon>Pseudomonadota</taxon>
        <taxon>Gammaproteobacteria</taxon>
        <taxon>Enterobacterales</taxon>
        <taxon>Enterobacteriaceae</taxon>
        <taxon>Salmonella</taxon>
    </lineage>
</organism>
<reference evidence="1" key="1">
    <citation type="submission" date="2018-07" db="EMBL/GenBank/DDBJ databases">
        <authorList>
            <person name="Ashton P.M."/>
            <person name="Dallman T."/>
            <person name="Nair S."/>
            <person name="De Pinna E."/>
            <person name="Peters T."/>
            <person name="Grant K."/>
        </authorList>
    </citation>
    <scope>NUCLEOTIDE SEQUENCE</scope>
    <source>
        <strain evidence="1">368335</strain>
    </source>
</reference>
<sequence length="102" mass="11647">MENYSGWAISQCIGYSLRSLVRTLYNKNSGEAITPQLLGKLEVEVNHKLKQLLDSHVRTMRWEFLLRGKKPSITIVAEGSEIVLQSNADLFEILTELEKDKI</sequence>
<gene>
    <name evidence="1" type="ORF">CB695_16560</name>
</gene>
<name>A0A635R8J8_SALET</name>
<dbReference type="AlphaFoldDB" id="A0A635R8J8"/>
<proteinExistence type="predicted"/>